<dbReference type="SUPFAM" id="SSF52242">
    <property type="entry name" value="Cobalamin (vitamin B12)-binding domain"/>
    <property type="match status" value="1"/>
</dbReference>
<dbReference type="EMBL" id="QZKI01000085">
    <property type="protein sequence ID" value="RJP69183.1"/>
    <property type="molecule type" value="Genomic_DNA"/>
</dbReference>
<dbReference type="PROSITE" id="PS51332">
    <property type="entry name" value="B12_BINDING"/>
    <property type="match status" value="1"/>
</dbReference>
<gene>
    <name evidence="7" type="ORF">C4532_11480</name>
</gene>
<feature type="domain" description="B12-binding" evidence="6">
    <location>
        <begin position="4"/>
        <end position="132"/>
    </location>
</feature>
<dbReference type="InterPro" id="IPR006159">
    <property type="entry name" value="Acid_CoA_mut_C"/>
</dbReference>
<evidence type="ECO:0000256" key="2">
    <source>
        <dbReference type="ARBA" id="ARBA00022628"/>
    </source>
</evidence>
<name>A0A419EWX1_9BACT</name>
<evidence type="ECO:0000256" key="5">
    <source>
        <dbReference type="ARBA" id="ARBA00023285"/>
    </source>
</evidence>
<sequence>MERKIRILLAKPGLDGHNIGIRIVGRALRDAGFEVIYAGMLLSPEQVVEAAVQEDVDAIGLSILSGAHMSLMERILELLKEHGAHGTPVFLGGIIPDKDIARLKQMGVTEVYLPDTPVDSIVDSIRQHLVTKEGRKPQSA</sequence>
<evidence type="ECO:0000259" key="6">
    <source>
        <dbReference type="PROSITE" id="PS51332"/>
    </source>
</evidence>
<dbReference type="NCBIfam" id="TIGR00640">
    <property type="entry name" value="acid_CoA_mut_C"/>
    <property type="match status" value="1"/>
</dbReference>
<comment type="cofactor">
    <cofactor evidence="1">
        <name>adenosylcob(III)alamin</name>
        <dbReference type="ChEBI" id="CHEBI:18408"/>
    </cofactor>
</comment>
<keyword evidence="4" id="KW-0413">Isomerase</keyword>
<keyword evidence="2" id="KW-0846">Cobalamin</keyword>
<dbReference type="AlphaFoldDB" id="A0A419EWX1"/>
<evidence type="ECO:0000256" key="1">
    <source>
        <dbReference type="ARBA" id="ARBA00001922"/>
    </source>
</evidence>
<accession>A0A419EWX1</accession>
<dbReference type="Gene3D" id="3.40.50.280">
    <property type="entry name" value="Cobalamin-binding domain"/>
    <property type="match status" value="1"/>
</dbReference>
<dbReference type="CDD" id="cd02071">
    <property type="entry name" value="MM_CoA_mut_B12_BD"/>
    <property type="match status" value="1"/>
</dbReference>
<dbReference type="PANTHER" id="PTHR48101">
    <property type="entry name" value="METHYLMALONYL-COA MUTASE, MITOCHONDRIAL-RELATED"/>
    <property type="match status" value="1"/>
</dbReference>
<dbReference type="InterPro" id="IPR036724">
    <property type="entry name" value="Cobalamin-bd_sf"/>
</dbReference>
<protein>
    <submittedName>
        <fullName evidence="7">Cobalamin B12-binding domain-containing protein</fullName>
    </submittedName>
</protein>
<dbReference type="GO" id="GO:0016853">
    <property type="term" value="F:isomerase activity"/>
    <property type="evidence" value="ECO:0007669"/>
    <property type="project" value="UniProtKB-KW"/>
</dbReference>
<dbReference type="GO" id="GO:0031419">
    <property type="term" value="F:cobalamin binding"/>
    <property type="evidence" value="ECO:0007669"/>
    <property type="project" value="UniProtKB-KW"/>
</dbReference>
<dbReference type="GO" id="GO:0046872">
    <property type="term" value="F:metal ion binding"/>
    <property type="evidence" value="ECO:0007669"/>
    <property type="project" value="UniProtKB-KW"/>
</dbReference>
<reference evidence="7 8" key="1">
    <citation type="journal article" date="2017" name="ISME J.">
        <title>Energy and carbon metabolisms in a deep terrestrial subsurface fluid microbial community.</title>
        <authorList>
            <person name="Momper L."/>
            <person name="Jungbluth S.P."/>
            <person name="Lee M.D."/>
            <person name="Amend J.P."/>
        </authorList>
    </citation>
    <scope>NUCLEOTIDE SEQUENCE [LARGE SCALE GENOMIC DNA]</scope>
    <source>
        <strain evidence="7">SURF_17</strain>
    </source>
</reference>
<dbReference type="Proteomes" id="UP000285961">
    <property type="component" value="Unassembled WGS sequence"/>
</dbReference>
<evidence type="ECO:0000313" key="8">
    <source>
        <dbReference type="Proteomes" id="UP000285961"/>
    </source>
</evidence>
<organism evidence="7 8">
    <name type="scientific">Candidatus Abyssobacteria bacterium SURF_17</name>
    <dbReference type="NCBI Taxonomy" id="2093361"/>
    <lineage>
        <taxon>Bacteria</taxon>
        <taxon>Pseudomonadati</taxon>
        <taxon>Candidatus Hydrogenedentota</taxon>
        <taxon>Candidatus Abyssobacteria</taxon>
    </lineage>
</organism>
<proteinExistence type="predicted"/>
<evidence type="ECO:0000256" key="4">
    <source>
        <dbReference type="ARBA" id="ARBA00023235"/>
    </source>
</evidence>
<keyword evidence="3" id="KW-0479">Metal-binding</keyword>
<evidence type="ECO:0000313" key="7">
    <source>
        <dbReference type="EMBL" id="RJP69183.1"/>
    </source>
</evidence>
<dbReference type="Pfam" id="PF02310">
    <property type="entry name" value="B12-binding"/>
    <property type="match status" value="1"/>
</dbReference>
<keyword evidence="5" id="KW-0170">Cobalt</keyword>
<comment type="caution">
    <text evidence="7">The sequence shown here is derived from an EMBL/GenBank/DDBJ whole genome shotgun (WGS) entry which is preliminary data.</text>
</comment>
<evidence type="ECO:0000256" key="3">
    <source>
        <dbReference type="ARBA" id="ARBA00022723"/>
    </source>
</evidence>
<dbReference type="PANTHER" id="PTHR48101:SF3">
    <property type="entry name" value="COENZYME B12-DEPENDENT MUTASE"/>
    <property type="match status" value="1"/>
</dbReference>
<dbReference type="InterPro" id="IPR006158">
    <property type="entry name" value="Cobalamin-bd"/>
</dbReference>